<accession>A0A1U7P1Y7</accession>
<dbReference type="OrthoDB" id="9764035at2"/>
<keyword evidence="5 7" id="KW-0460">Magnesium</keyword>
<dbReference type="PANTHER" id="PTHR43873:SF1">
    <property type="entry name" value="COBYRINATE A,C-DIAMIDE SYNTHASE"/>
    <property type="match status" value="1"/>
</dbReference>
<reference evidence="10 11" key="1">
    <citation type="submission" date="2017-01" db="EMBL/GenBank/DDBJ databases">
        <title>Genome Analysis of Deinococcus marmoris KOPRI26562.</title>
        <authorList>
            <person name="Kim J.H."/>
            <person name="Oh H.-M."/>
        </authorList>
    </citation>
    <scope>NUCLEOTIDE SEQUENCE [LARGE SCALE GENOMIC DNA]</scope>
    <source>
        <strain evidence="10 11">KOPRI26562</strain>
    </source>
</reference>
<dbReference type="HAMAP" id="MF_00027">
    <property type="entry name" value="CobB_CbiA"/>
    <property type="match status" value="1"/>
</dbReference>
<evidence type="ECO:0000256" key="4">
    <source>
        <dbReference type="ARBA" id="ARBA00022840"/>
    </source>
</evidence>
<evidence type="ECO:0000313" key="10">
    <source>
        <dbReference type="EMBL" id="OLV19178.1"/>
    </source>
</evidence>
<comment type="caution">
    <text evidence="10">The sequence shown here is derived from an EMBL/GenBank/DDBJ whole genome shotgun (WGS) entry which is preliminary data.</text>
</comment>
<evidence type="ECO:0000313" key="11">
    <source>
        <dbReference type="Proteomes" id="UP000186607"/>
    </source>
</evidence>
<dbReference type="GO" id="GO:0009236">
    <property type="term" value="P:cobalamin biosynthetic process"/>
    <property type="evidence" value="ECO:0007669"/>
    <property type="project" value="UniProtKB-UniRule"/>
</dbReference>
<feature type="active site" description="Nucleophile" evidence="7">
    <location>
        <position position="326"/>
    </location>
</feature>
<dbReference type="GO" id="GO:0042242">
    <property type="term" value="F:cobyrinic acid a,c-diamide synthase activity"/>
    <property type="evidence" value="ECO:0007669"/>
    <property type="project" value="UniProtKB-UniRule"/>
</dbReference>
<evidence type="ECO:0000259" key="9">
    <source>
        <dbReference type="Pfam" id="PF07685"/>
    </source>
</evidence>
<dbReference type="GO" id="GO:0005524">
    <property type="term" value="F:ATP binding"/>
    <property type="evidence" value="ECO:0007669"/>
    <property type="project" value="UniProtKB-UniRule"/>
</dbReference>
<evidence type="ECO:0000256" key="6">
    <source>
        <dbReference type="ARBA" id="ARBA00022962"/>
    </source>
</evidence>
<dbReference type="UniPathway" id="UPA00148">
    <property type="reaction ID" value="UER00231"/>
</dbReference>
<dbReference type="CDD" id="cd03130">
    <property type="entry name" value="GATase1_CobB"/>
    <property type="match status" value="1"/>
</dbReference>
<keyword evidence="7" id="KW-0169">Cobalamin biosynthesis</keyword>
<name>A0A1U7P1Y7_9DEIO</name>
<dbReference type="InterPro" id="IPR029062">
    <property type="entry name" value="Class_I_gatase-like"/>
</dbReference>
<dbReference type="STRING" id="249408.BOO71_0003610"/>
<dbReference type="SUPFAM" id="SSF52317">
    <property type="entry name" value="Class I glutamine amidotransferase-like"/>
    <property type="match status" value="1"/>
</dbReference>
<comment type="domain">
    <text evidence="7">Comprises of two domains. The C-terminal domain contains the binding site for glutamine and catalyzes the hydrolysis of this substrate to glutamate and ammonia. The N-terminal domain is anticipated to bind ATP and cobyrinate and catalyzes the ultimate synthesis of the diamide product. The ammonia produced via the glutaminase domain is probably translocated to the adjacent domain via a molecular tunnel, where it reacts with an activated intermediate.</text>
</comment>
<feature type="domain" description="CobB/CobQ-like glutamine amidotransferase" evidence="9">
    <location>
        <begin position="243"/>
        <end position="432"/>
    </location>
</feature>
<evidence type="ECO:0000256" key="1">
    <source>
        <dbReference type="ARBA" id="ARBA00001946"/>
    </source>
</evidence>
<comment type="similarity">
    <text evidence="7">Belongs to the CobB/CbiA family.</text>
</comment>
<keyword evidence="2 7" id="KW-0436">Ligase</keyword>
<proteinExistence type="inferred from homology"/>
<dbReference type="Gene3D" id="3.40.50.300">
    <property type="entry name" value="P-loop containing nucleotide triphosphate hydrolases"/>
    <property type="match status" value="2"/>
</dbReference>
<comment type="cofactor">
    <cofactor evidence="1 7">
        <name>Mg(2+)</name>
        <dbReference type="ChEBI" id="CHEBI:18420"/>
    </cofactor>
</comment>
<comment type="miscellaneous">
    <text evidence="7">The a and c carboxylates of cobyrinate are activated for nucleophilic attack via formation of a phosphorylated intermediate by ATP. CbiA catalyzes first the amidation of the c-carboxylate, and then that of the a-carboxylate.</text>
</comment>
<dbReference type="InterPro" id="IPR027417">
    <property type="entry name" value="P-loop_NTPase"/>
</dbReference>
<feature type="domain" description="CobQ/CobB/MinD/ParA nucleotide binding" evidence="8">
    <location>
        <begin position="4"/>
        <end position="193"/>
    </location>
</feature>
<dbReference type="Pfam" id="PF01656">
    <property type="entry name" value="CbiA"/>
    <property type="match status" value="1"/>
</dbReference>
<organism evidence="10 11">
    <name type="scientific">Deinococcus marmoris</name>
    <dbReference type="NCBI Taxonomy" id="249408"/>
    <lineage>
        <taxon>Bacteria</taxon>
        <taxon>Thermotogati</taxon>
        <taxon>Deinococcota</taxon>
        <taxon>Deinococci</taxon>
        <taxon>Deinococcales</taxon>
        <taxon>Deinococcaceae</taxon>
        <taxon>Deinococcus</taxon>
    </lineage>
</organism>
<evidence type="ECO:0000256" key="2">
    <source>
        <dbReference type="ARBA" id="ARBA00022598"/>
    </source>
</evidence>
<dbReference type="PROSITE" id="PS51274">
    <property type="entry name" value="GATASE_COBBQ"/>
    <property type="match status" value="1"/>
</dbReference>
<dbReference type="Gene3D" id="3.40.50.880">
    <property type="match status" value="1"/>
</dbReference>
<keyword evidence="3 7" id="KW-0547">Nucleotide-binding</keyword>
<keyword evidence="4 7" id="KW-0067">ATP-binding</keyword>
<gene>
    <name evidence="7" type="primary">cbiA</name>
    <name evidence="10" type="ORF">BOO71_0003610</name>
</gene>
<dbReference type="PANTHER" id="PTHR43873">
    <property type="entry name" value="COBYRINATE A,C-DIAMIDE SYNTHASE"/>
    <property type="match status" value="1"/>
</dbReference>
<dbReference type="InterPro" id="IPR004484">
    <property type="entry name" value="CbiA/CobB_synth"/>
</dbReference>
<dbReference type="Proteomes" id="UP000186607">
    <property type="component" value="Unassembled WGS sequence"/>
</dbReference>
<dbReference type="NCBIfam" id="TIGR00379">
    <property type="entry name" value="cobB"/>
    <property type="match status" value="1"/>
</dbReference>
<dbReference type="CDD" id="cd05388">
    <property type="entry name" value="CobB_N"/>
    <property type="match status" value="1"/>
</dbReference>
<dbReference type="InterPro" id="IPR002586">
    <property type="entry name" value="CobQ/CobB/MinD/ParA_Nub-bd_dom"/>
</dbReference>
<protein>
    <recommendedName>
        <fullName evidence="7">Cobyrinate a,c-diamide synthase</fullName>
        <ecNumber evidence="7">6.3.5.11</ecNumber>
    </recommendedName>
    <alternativeName>
        <fullName evidence="7">Cobyrinic acid a,c-diamide synthetase</fullName>
    </alternativeName>
</protein>
<dbReference type="EMBL" id="MSTI01000040">
    <property type="protein sequence ID" value="OLV19178.1"/>
    <property type="molecule type" value="Genomic_DNA"/>
</dbReference>
<comment type="function">
    <text evidence="7">Catalyzes the ATP-dependent amidation of the two carboxylate groups at positions a and c of cobyrinate, using either L-glutamine or ammonia as the nitrogen source.</text>
</comment>
<dbReference type="SUPFAM" id="SSF52540">
    <property type="entry name" value="P-loop containing nucleoside triphosphate hydrolases"/>
    <property type="match status" value="1"/>
</dbReference>
<keyword evidence="11" id="KW-1185">Reference proteome</keyword>
<evidence type="ECO:0000256" key="5">
    <source>
        <dbReference type="ARBA" id="ARBA00022842"/>
    </source>
</evidence>
<comment type="catalytic activity">
    <reaction evidence="7">
        <text>cob(II)yrinate + 2 L-glutamine + 2 ATP + 2 H2O = cob(II)yrinate a,c diamide + 2 L-glutamate + 2 ADP + 2 phosphate + 2 H(+)</text>
        <dbReference type="Rhea" id="RHEA:26289"/>
        <dbReference type="ChEBI" id="CHEBI:15377"/>
        <dbReference type="ChEBI" id="CHEBI:15378"/>
        <dbReference type="ChEBI" id="CHEBI:29985"/>
        <dbReference type="ChEBI" id="CHEBI:30616"/>
        <dbReference type="ChEBI" id="CHEBI:43474"/>
        <dbReference type="ChEBI" id="CHEBI:58359"/>
        <dbReference type="ChEBI" id="CHEBI:58537"/>
        <dbReference type="ChEBI" id="CHEBI:58894"/>
        <dbReference type="ChEBI" id="CHEBI:456216"/>
        <dbReference type="EC" id="6.3.5.11"/>
    </reaction>
</comment>
<evidence type="ECO:0000256" key="3">
    <source>
        <dbReference type="ARBA" id="ARBA00022741"/>
    </source>
</evidence>
<feature type="site" description="Increases nucleophilicity of active site Cys" evidence="7">
    <location>
        <position position="426"/>
    </location>
</feature>
<dbReference type="RefSeq" id="WP_075831091.1">
    <property type="nucleotide sequence ID" value="NZ_MSTI01000040.1"/>
</dbReference>
<dbReference type="AlphaFoldDB" id="A0A1U7P1Y7"/>
<sequence length="447" mass="47822">MKRLIIAAPHSGSGKTTVTSLLCLALRARGLTVQPFKLGPDYLDPTHLTRAAGRKTRNLDSFLLSRQRLSELFARAAADADISVIEGVMGLYDGRDPRSDEHSTADLARLLGAPVVLVIDAGGMARTVAAVALGLREFGRQGGAALQIAGVILNRVGSVRHAELCEAALGQMGLPVLGFVLRNQQLHLPSRHLGLLSAEQTHWDGDAALEAAATLRLDALLTAAAAKPLALPSRSPIPAAHTRIAYASDEAFHFYYPDALDELRLAGAELAPFSPLHDHQLPDNIGGLLLGGGYPEVHAERLSANTAMRSAVRAFAHSGRPVIGECGGLMYLSEHLEDGAGQRHEMCGVIPYRTRMQSRLTLGYREATALHASPLAPEGQALRGHEFHYSALTHVPTHPAYRWAAHDGSAVEEGYASGNVLASYLHLHYAADPGMARRLVQACQIRA</sequence>
<dbReference type="InterPro" id="IPR011698">
    <property type="entry name" value="GATase_3"/>
</dbReference>
<evidence type="ECO:0000256" key="7">
    <source>
        <dbReference type="HAMAP-Rule" id="MF_00027"/>
    </source>
</evidence>
<keyword evidence="6 7" id="KW-0315">Glutamine amidotransferase</keyword>
<dbReference type="NCBIfam" id="NF002204">
    <property type="entry name" value="PRK01077.1"/>
    <property type="match status" value="1"/>
</dbReference>
<dbReference type="EC" id="6.3.5.11" evidence="7"/>
<comment type="pathway">
    <text evidence="7">Cofactor biosynthesis; adenosylcobalamin biosynthesis; cob(II)yrinate a,c-diamide from sirohydrochlorin (anaerobic route): step 10/10.</text>
</comment>
<dbReference type="Pfam" id="PF07685">
    <property type="entry name" value="GATase_3"/>
    <property type="match status" value="1"/>
</dbReference>
<evidence type="ECO:0000259" key="8">
    <source>
        <dbReference type="Pfam" id="PF01656"/>
    </source>
</evidence>